<dbReference type="EMBL" id="SJPQ01000001">
    <property type="protein sequence ID" value="TWT90743.1"/>
    <property type="molecule type" value="Genomic_DNA"/>
</dbReference>
<keyword evidence="3" id="KW-1185">Reference proteome</keyword>
<name>A0A5C5ZWS2_9BACT</name>
<proteinExistence type="predicted"/>
<feature type="signal peptide" evidence="1">
    <location>
        <begin position="1"/>
        <end position="35"/>
    </location>
</feature>
<sequence precursor="true">MVGCVRRNERVTSMAAKRVGMLALLGAALGLTALAEPAAGQRYQPSRPTVSPYLDLLRQNNSPVPNYYSLVRPKQRQYEFNRQQQNALERNSRAIQELSYGLPSSTQPLNVSPGQFFYSGSGSQFLGDNGYFSGIASPRLGGGNRPR</sequence>
<reference evidence="2 3" key="1">
    <citation type="submission" date="2019-02" db="EMBL/GenBank/DDBJ databases">
        <title>Deep-cultivation of Planctomycetes and their phenomic and genomic characterization uncovers novel biology.</title>
        <authorList>
            <person name="Wiegand S."/>
            <person name="Jogler M."/>
            <person name="Boedeker C."/>
            <person name="Pinto D."/>
            <person name="Vollmers J."/>
            <person name="Rivas-Marin E."/>
            <person name="Kohn T."/>
            <person name="Peeters S.H."/>
            <person name="Heuer A."/>
            <person name="Rast P."/>
            <person name="Oberbeckmann S."/>
            <person name="Bunk B."/>
            <person name="Jeske O."/>
            <person name="Meyerdierks A."/>
            <person name="Storesund J.E."/>
            <person name="Kallscheuer N."/>
            <person name="Luecker S."/>
            <person name="Lage O.M."/>
            <person name="Pohl T."/>
            <person name="Merkel B.J."/>
            <person name="Hornburger P."/>
            <person name="Mueller R.-W."/>
            <person name="Bruemmer F."/>
            <person name="Labrenz M."/>
            <person name="Spormann A.M."/>
            <person name="Op Den Camp H."/>
            <person name="Overmann J."/>
            <person name="Amann R."/>
            <person name="Jetten M.S.M."/>
            <person name="Mascher T."/>
            <person name="Medema M.H."/>
            <person name="Devos D.P."/>
            <person name="Kaster A.-K."/>
            <person name="Ovreas L."/>
            <person name="Rohde M."/>
            <person name="Galperin M.Y."/>
            <person name="Jogler C."/>
        </authorList>
    </citation>
    <scope>NUCLEOTIDE SEQUENCE [LARGE SCALE GENOMIC DNA]</scope>
    <source>
        <strain evidence="2 3">Mal64</strain>
    </source>
</reference>
<evidence type="ECO:0000256" key="1">
    <source>
        <dbReference type="SAM" id="SignalP"/>
    </source>
</evidence>
<dbReference type="Proteomes" id="UP000315440">
    <property type="component" value="Unassembled WGS sequence"/>
</dbReference>
<dbReference type="AlphaFoldDB" id="A0A5C5ZWS2"/>
<organism evidence="2 3">
    <name type="scientific">Pseudobythopirellula maris</name>
    <dbReference type="NCBI Taxonomy" id="2527991"/>
    <lineage>
        <taxon>Bacteria</taxon>
        <taxon>Pseudomonadati</taxon>
        <taxon>Planctomycetota</taxon>
        <taxon>Planctomycetia</taxon>
        <taxon>Pirellulales</taxon>
        <taxon>Lacipirellulaceae</taxon>
        <taxon>Pseudobythopirellula</taxon>
    </lineage>
</organism>
<comment type="caution">
    <text evidence="2">The sequence shown here is derived from an EMBL/GenBank/DDBJ whole genome shotgun (WGS) entry which is preliminary data.</text>
</comment>
<accession>A0A5C5ZWS2</accession>
<keyword evidence="1" id="KW-0732">Signal</keyword>
<feature type="chain" id="PRO_5023087929" evidence="1">
    <location>
        <begin position="36"/>
        <end position="147"/>
    </location>
</feature>
<gene>
    <name evidence="2" type="ORF">Mal64_11400</name>
</gene>
<evidence type="ECO:0000313" key="2">
    <source>
        <dbReference type="EMBL" id="TWT90743.1"/>
    </source>
</evidence>
<protein>
    <submittedName>
        <fullName evidence="2">Uncharacterized protein</fullName>
    </submittedName>
</protein>
<evidence type="ECO:0000313" key="3">
    <source>
        <dbReference type="Proteomes" id="UP000315440"/>
    </source>
</evidence>